<dbReference type="EMBL" id="JAGPXE010000002">
    <property type="protein sequence ID" value="MBQ0923458.1"/>
    <property type="molecule type" value="Genomic_DNA"/>
</dbReference>
<dbReference type="Proteomes" id="UP000674084">
    <property type="component" value="Unassembled WGS sequence"/>
</dbReference>
<reference evidence="1 2" key="1">
    <citation type="submission" date="2021-04" db="EMBL/GenBank/DDBJ databases">
        <title>Whole-genome sequencing of Saccharopolyspora endophytica KCTC 19397.</title>
        <authorList>
            <person name="Ay H."/>
            <person name="Saygin H."/>
            <person name="Sahin N."/>
        </authorList>
    </citation>
    <scope>NUCLEOTIDE SEQUENCE [LARGE SCALE GENOMIC DNA]</scope>
    <source>
        <strain evidence="1 2">KCTC 19397</strain>
    </source>
</reference>
<protein>
    <submittedName>
        <fullName evidence="1">Uncharacterized protein</fullName>
    </submittedName>
</protein>
<name>A0ABS5DB25_9PSEU</name>
<organism evidence="1 2">
    <name type="scientific">Saccharopolyspora endophytica</name>
    <dbReference type="NCBI Taxonomy" id="543886"/>
    <lineage>
        <taxon>Bacteria</taxon>
        <taxon>Bacillati</taxon>
        <taxon>Actinomycetota</taxon>
        <taxon>Actinomycetes</taxon>
        <taxon>Pseudonocardiales</taxon>
        <taxon>Pseudonocardiaceae</taxon>
        <taxon>Saccharopolyspora</taxon>
    </lineage>
</organism>
<evidence type="ECO:0000313" key="1">
    <source>
        <dbReference type="EMBL" id="MBQ0923458.1"/>
    </source>
</evidence>
<sequence>MCGESLFQELLEGLVTDEAPQLFAIAQEYGERVDCRIAAWGLAFANHAEVVSVQGGLRVRLAEPEDALCCFNMGSFVRAHLVWHNSAGLSE</sequence>
<comment type="caution">
    <text evidence="1">The sequence shown here is derived from an EMBL/GenBank/DDBJ whole genome shotgun (WGS) entry which is preliminary data.</text>
</comment>
<evidence type="ECO:0000313" key="2">
    <source>
        <dbReference type="Proteomes" id="UP000674084"/>
    </source>
</evidence>
<accession>A0ABS5DB25</accession>
<keyword evidence="2" id="KW-1185">Reference proteome</keyword>
<proteinExistence type="predicted"/>
<gene>
    <name evidence="1" type="ORF">KBO27_05860</name>
</gene>